<keyword evidence="2 9" id="KW-0808">Transferase</keyword>
<keyword evidence="7 9" id="KW-0539">Nucleus</keyword>
<feature type="binding site" evidence="9">
    <location>
        <position position="242"/>
    </location>
    <ligand>
        <name>a ribonucleoside 5'-phosphate</name>
        <dbReference type="ChEBI" id="CHEBI:58043"/>
    </ligand>
</feature>
<dbReference type="GO" id="GO:0005634">
    <property type="term" value="C:nucleus"/>
    <property type="evidence" value="ECO:0007669"/>
    <property type="project" value="UniProtKB-SubCell"/>
</dbReference>
<feature type="binding site" evidence="9">
    <location>
        <begin position="198"/>
        <end position="201"/>
    </location>
    <ligand>
        <name>a ribonucleoside 5'-phosphate</name>
        <dbReference type="ChEBI" id="CHEBI:58043"/>
    </ligand>
</feature>
<dbReference type="EMBL" id="CAJVPJ010000827">
    <property type="protein sequence ID" value="CAG8559015.1"/>
    <property type="molecule type" value="Genomic_DNA"/>
</dbReference>
<evidence type="ECO:0000256" key="4">
    <source>
        <dbReference type="ARBA" id="ARBA00022777"/>
    </source>
</evidence>
<keyword evidence="10" id="KW-0472">Membrane</keyword>
<evidence type="ECO:0000256" key="2">
    <source>
        <dbReference type="ARBA" id="ARBA00022679"/>
    </source>
</evidence>
<keyword evidence="6 9" id="KW-0665">Pyrimidine biosynthesis</keyword>
<feature type="transmembrane region" description="Helical" evidence="10">
    <location>
        <begin position="68"/>
        <end position="86"/>
    </location>
</feature>
<evidence type="ECO:0000256" key="8">
    <source>
        <dbReference type="ARBA" id="ARBA00048116"/>
    </source>
</evidence>
<dbReference type="InterPro" id="IPR006266">
    <property type="entry name" value="UMP_CMP_kinase"/>
</dbReference>
<dbReference type="GO" id="GO:0006221">
    <property type="term" value="P:pyrimidine nucleotide biosynthetic process"/>
    <property type="evidence" value="ECO:0007669"/>
    <property type="project" value="UniProtKB-UniRule"/>
</dbReference>
<feature type="binding site" evidence="9">
    <location>
        <begin position="123"/>
        <end position="128"/>
    </location>
    <ligand>
        <name>ATP</name>
        <dbReference type="ChEBI" id="CHEBI:30616"/>
    </ligand>
</feature>
<reference evidence="11" key="1">
    <citation type="submission" date="2021-06" db="EMBL/GenBank/DDBJ databases">
        <authorList>
            <person name="Kallberg Y."/>
            <person name="Tangrot J."/>
            <person name="Rosling A."/>
        </authorList>
    </citation>
    <scope>NUCLEOTIDE SEQUENCE</scope>
    <source>
        <strain evidence="11">IA702</strain>
    </source>
</reference>
<evidence type="ECO:0000313" key="12">
    <source>
        <dbReference type="Proteomes" id="UP000789572"/>
    </source>
</evidence>
<feature type="binding site" evidence="9">
    <location>
        <position position="253"/>
    </location>
    <ligand>
        <name>a ribonucleoside 5'-phosphate</name>
        <dbReference type="ChEBI" id="CHEBI:58043"/>
    </ligand>
</feature>
<feature type="binding site" evidence="9">
    <location>
        <position position="281"/>
    </location>
    <ligand>
        <name>ATP</name>
        <dbReference type="ChEBI" id="CHEBI:30616"/>
    </ligand>
</feature>
<evidence type="ECO:0000256" key="1">
    <source>
        <dbReference type="ARBA" id="ARBA00022490"/>
    </source>
</evidence>
<feature type="binding site" evidence="9">
    <location>
        <position position="205"/>
    </location>
    <ligand>
        <name>a ribonucleoside 5'-phosphate</name>
        <dbReference type="ChEBI" id="CHEBI:58043"/>
    </ligand>
</feature>
<dbReference type="GO" id="GO:0005524">
    <property type="term" value="F:ATP binding"/>
    <property type="evidence" value="ECO:0007669"/>
    <property type="project" value="UniProtKB-KW"/>
</dbReference>
<keyword evidence="1 9" id="KW-0963">Cytoplasm</keyword>
<comment type="caution">
    <text evidence="11">The sequence shown here is derived from an EMBL/GenBank/DDBJ whole genome shotgun (WGS) entry which is preliminary data.</text>
</comment>
<keyword evidence="5 9" id="KW-0067">ATP-binding</keyword>
<dbReference type="SUPFAM" id="SSF52540">
    <property type="entry name" value="P-loop containing nucleoside triphosphate hydrolases"/>
    <property type="match status" value="1"/>
</dbReference>
<dbReference type="InterPro" id="IPR027417">
    <property type="entry name" value="P-loop_NTPase"/>
</dbReference>
<feature type="binding site" evidence="9">
    <location>
        <position position="149"/>
    </location>
    <ligand>
        <name>a ribonucleoside 5'-phosphate</name>
        <dbReference type="ChEBI" id="CHEBI:58043"/>
    </ligand>
</feature>
<dbReference type="GO" id="GO:0005737">
    <property type="term" value="C:cytoplasm"/>
    <property type="evidence" value="ECO:0007669"/>
    <property type="project" value="UniProtKB-SubCell"/>
</dbReference>
<comment type="domain">
    <text evidence="9">Consists of three domains, a large central CORE domain and two small peripheral domains, NMPbind and LID, which undergo movements during catalysis. The LID domain closes over the site of phosphoryl transfer upon ATP binding. Assembling and dissambling the active center during each catalytic cycle provides an effective means to prevent ATP hydrolysis.</text>
</comment>
<keyword evidence="10" id="KW-0812">Transmembrane</keyword>
<keyword evidence="3 9" id="KW-0547">Nucleotide-binding</keyword>
<dbReference type="PRINTS" id="PR00094">
    <property type="entry name" value="ADENYLTKNASE"/>
</dbReference>
<dbReference type="PANTHER" id="PTHR23359">
    <property type="entry name" value="NUCLEOTIDE KINASE"/>
    <property type="match status" value="1"/>
</dbReference>
<dbReference type="OrthoDB" id="442176at2759"/>
<evidence type="ECO:0000256" key="3">
    <source>
        <dbReference type="ARBA" id="ARBA00022741"/>
    </source>
</evidence>
<comment type="similarity">
    <text evidence="9">Belongs to the adenylate kinase family. UMP-CMP kinase subfamily.</text>
</comment>
<name>A0A9N9FVE9_9GLOM</name>
<keyword evidence="10" id="KW-1133">Transmembrane helix</keyword>
<feature type="region of interest" description="NMPbind" evidence="9">
    <location>
        <begin position="143"/>
        <end position="173"/>
    </location>
</feature>
<dbReference type="InterPro" id="IPR033690">
    <property type="entry name" value="Adenylat_kinase_CS"/>
</dbReference>
<dbReference type="Gene3D" id="3.40.50.300">
    <property type="entry name" value="P-loop containing nucleotide triphosphate hydrolases"/>
    <property type="match status" value="1"/>
</dbReference>
<sequence>MFRTASARLTASLRLQLTVRPCISIQKTHIFHKIPFRFITTTPIRYRPSTTDEASKTTGASQQRRPSFIAILAVASVGLSAYLVLVKSREGQKKAIEQKLESRTKPVFDKEKYTVVFVLGGPGSGKGTQCQNLVRDFGFVHLSAGDLLRAEQRRPGSEYGELINSCIKEGKIVPMEITIALLEKAMREDGGTRFLIDGFPRKMDQAVKFEEAVCESKSVLFFECPEEVMLTRLLHRGETSGRVDDNIESIRKRFKTFVEQSYPVVQYFEKQGKVKTVLCVDTPEKVYEKVKEIFRDIFKE</sequence>
<proteinExistence type="inferred from homology"/>
<accession>A0A9N9FVE9</accession>
<protein>
    <recommendedName>
        <fullName evidence="9">Uridylate kinase</fullName>
        <shortName evidence="9">UK</shortName>
        <ecNumber evidence="9">2.7.4.14</ecNumber>
    </recommendedName>
    <alternativeName>
        <fullName evidence="9">ATP:UMP phosphotransferase</fullName>
    </alternativeName>
    <alternativeName>
        <fullName evidence="9">Deoxycytidylate kinase</fullName>
        <shortName evidence="9">CK</shortName>
        <shortName evidence="9">dCMP kinase</shortName>
    </alternativeName>
    <alternativeName>
        <fullName evidence="9">Uridine monophosphate kinase</fullName>
        <shortName evidence="9">UMP kinase</shortName>
        <shortName evidence="9">UMPK</shortName>
    </alternativeName>
</protein>
<evidence type="ECO:0000256" key="6">
    <source>
        <dbReference type="ARBA" id="ARBA00022975"/>
    </source>
</evidence>
<dbReference type="GO" id="GO:0019205">
    <property type="term" value="F:nucleobase-containing compound kinase activity"/>
    <property type="evidence" value="ECO:0007669"/>
    <property type="project" value="InterPro"/>
</dbReference>
<dbReference type="GO" id="GO:0006207">
    <property type="term" value="P:'de novo' pyrimidine nucleobase biosynthetic process"/>
    <property type="evidence" value="ECO:0007669"/>
    <property type="project" value="InterPro"/>
</dbReference>
<evidence type="ECO:0000313" key="11">
    <source>
        <dbReference type="EMBL" id="CAG8559015.1"/>
    </source>
</evidence>
<feature type="binding site" evidence="9">
    <location>
        <begin position="171"/>
        <end position="173"/>
    </location>
    <ligand>
        <name>a ribonucleoside 5'-phosphate</name>
        <dbReference type="ChEBI" id="CHEBI:58043"/>
    </ligand>
</feature>
<dbReference type="FunFam" id="3.40.50.300:FF:000315">
    <property type="entry name" value="Adenylate kinase 1"/>
    <property type="match status" value="1"/>
</dbReference>
<organism evidence="11 12">
    <name type="scientific">Paraglomus occultum</name>
    <dbReference type="NCBI Taxonomy" id="144539"/>
    <lineage>
        <taxon>Eukaryota</taxon>
        <taxon>Fungi</taxon>
        <taxon>Fungi incertae sedis</taxon>
        <taxon>Mucoromycota</taxon>
        <taxon>Glomeromycotina</taxon>
        <taxon>Glomeromycetes</taxon>
        <taxon>Paraglomerales</taxon>
        <taxon>Paraglomeraceae</taxon>
        <taxon>Paraglomus</taxon>
    </lineage>
</organism>
<comment type="subunit">
    <text evidence="9">Monomer.</text>
</comment>
<dbReference type="NCBIfam" id="TIGR01359">
    <property type="entry name" value="UMP_CMP_kin_fam"/>
    <property type="match status" value="1"/>
</dbReference>
<comment type="cofactor">
    <cofactor evidence="9">
        <name>Mg(2+)</name>
        <dbReference type="ChEBI" id="CHEBI:18420"/>
    </cofactor>
    <text evidence="9">Binds 1 Mg(2+) ion per monomer.</text>
</comment>
<comment type="function">
    <text evidence="9">Catalyzes the phosphorylation of pyrimidine nucleoside monophosphates at the expense of ATP. Plays an important role in de novo pyrimidine nucleotide biosynthesis. Has preference for UMP and dUMP as phosphate acceptors, but can also use CMP, dCMP and AMP.</text>
</comment>
<evidence type="ECO:0000256" key="9">
    <source>
        <dbReference type="HAMAP-Rule" id="MF_03172"/>
    </source>
</evidence>
<dbReference type="AlphaFoldDB" id="A0A9N9FVE9"/>
<feature type="region of interest" description="LID" evidence="9">
    <location>
        <begin position="235"/>
        <end position="245"/>
    </location>
</feature>
<dbReference type="GO" id="GO:0009123">
    <property type="term" value="P:nucleoside monophosphate metabolic process"/>
    <property type="evidence" value="ECO:0007669"/>
    <property type="project" value="UniProtKB-ARBA"/>
</dbReference>
<evidence type="ECO:0000256" key="7">
    <source>
        <dbReference type="ARBA" id="ARBA00023242"/>
    </source>
</evidence>
<dbReference type="Proteomes" id="UP000789572">
    <property type="component" value="Unassembled WGS sequence"/>
</dbReference>
<comment type="subcellular location">
    <subcellularLocation>
        <location evidence="9">Cytoplasm</location>
    </subcellularLocation>
    <subcellularLocation>
        <location evidence="9">Nucleus</location>
    </subcellularLocation>
    <text evidence="9">Predominantly cytoplasmic.</text>
</comment>
<dbReference type="HAMAP" id="MF_03172">
    <property type="entry name" value="Adenylate_kinase_UMP_CMP_kin"/>
    <property type="match status" value="1"/>
</dbReference>
<dbReference type="EC" id="2.7.4.14" evidence="9"/>
<dbReference type="Pfam" id="PF00406">
    <property type="entry name" value="ADK"/>
    <property type="match status" value="1"/>
</dbReference>
<dbReference type="HAMAP" id="MF_00235">
    <property type="entry name" value="Adenylate_kinase_Adk"/>
    <property type="match status" value="1"/>
</dbReference>
<dbReference type="InterPro" id="IPR000850">
    <property type="entry name" value="Adenylat/UMP-CMP_kin"/>
</dbReference>
<evidence type="ECO:0000256" key="10">
    <source>
        <dbReference type="SAM" id="Phobius"/>
    </source>
</evidence>
<gene>
    <name evidence="11" type="ORF">POCULU_LOCUS5414</name>
</gene>
<keyword evidence="12" id="KW-1185">Reference proteome</keyword>
<evidence type="ECO:0000256" key="5">
    <source>
        <dbReference type="ARBA" id="ARBA00022840"/>
    </source>
</evidence>
<dbReference type="GO" id="GO:0016776">
    <property type="term" value="F:phosphotransferase activity, phosphate group as acceptor"/>
    <property type="evidence" value="ECO:0007669"/>
    <property type="project" value="InterPro"/>
</dbReference>
<dbReference type="CDD" id="cd01428">
    <property type="entry name" value="ADK"/>
    <property type="match status" value="1"/>
</dbReference>
<dbReference type="PROSITE" id="PS00113">
    <property type="entry name" value="ADENYLATE_KINASE"/>
    <property type="match status" value="1"/>
</dbReference>
<feature type="binding site" evidence="9">
    <location>
        <position position="236"/>
    </location>
    <ligand>
        <name>ATP</name>
        <dbReference type="ChEBI" id="CHEBI:30616"/>
    </ligand>
</feature>
<comment type="catalytic activity">
    <reaction evidence="8 9">
        <text>UMP + ATP = UDP + ADP</text>
        <dbReference type="Rhea" id="RHEA:24400"/>
        <dbReference type="ChEBI" id="CHEBI:30616"/>
        <dbReference type="ChEBI" id="CHEBI:57865"/>
        <dbReference type="ChEBI" id="CHEBI:58223"/>
        <dbReference type="ChEBI" id="CHEBI:456216"/>
        <dbReference type="EC" id="2.7.4.14"/>
    </reaction>
</comment>
<keyword evidence="4 9" id="KW-0418">Kinase</keyword>